<dbReference type="EMBL" id="JAVIJP010000027">
    <property type="protein sequence ID" value="KAL3635687.1"/>
    <property type="molecule type" value="Genomic_DNA"/>
</dbReference>
<protein>
    <submittedName>
        <fullName evidence="1">Uncharacterized protein</fullName>
    </submittedName>
</protein>
<keyword evidence="2" id="KW-1185">Reference proteome</keyword>
<evidence type="ECO:0000313" key="1">
    <source>
        <dbReference type="EMBL" id="KAL3635687.1"/>
    </source>
</evidence>
<name>A0ABD3D4G9_9LAMI</name>
<accession>A0ABD3D4G9</accession>
<dbReference type="AlphaFoldDB" id="A0ABD3D4G9"/>
<proteinExistence type="predicted"/>
<evidence type="ECO:0000313" key="2">
    <source>
        <dbReference type="Proteomes" id="UP001632038"/>
    </source>
</evidence>
<gene>
    <name evidence="1" type="ORF">CASFOL_020234</name>
</gene>
<comment type="caution">
    <text evidence="1">The sequence shown here is derived from an EMBL/GenBank/DDBJ whole genome shotgun (WGS) entry which is preliminary data.</text>
</comment>
<organism evidence="1 2">
    <name type="scientific">Castilleja foliolosa</name>
    <dbReference type="NCBI Taxonomy" id="1961234"/>
    <lineage>
        <taxon>Eukaryota</taxon>
        <taxon>Viridiplantae</taxon>
        <taxon>Streptophyta</taxon>
        <taxon>Embryophyta</taxon>
        <taxon>Tracheophyta</taxon>
        <taxon>Spermatophyta</taxon>
        <taxon>Magnoliopsida</taxon>
        <taxon>eudicotyledons</taxon>
        <taxon>Gunneridae</taxon>
        <taxon>Pentapetalae</taxon>
        <taxon>asterids</taxon>
        <taxon>lamiids</taxon>
        <taxon>Lamiales</taxon>
        <taxon>Orobanchaceae</taxon>
        <taxon>Pedicularideae</taxon>
        <taxon>Castillejinae</taxon>
        <taxon>Castilleja</taxon>
    </lineage>
</organism>
<sequence length="55" mass="6168">MGRSWARLGWGCVMHYLSINSHAVEARREWSTVEVAGPRRLRQAAVEVPASMAMV</sequence>
<dbReference type="Proteomes" id="UP001632038">
    <property type="component" value="Unassembled WGS sequence"/>
</dbReference>
<reference evidence="2" key="1">
    <citation type="journal article" date="2024" name="IScience">
        <title>Strigolactones Initiate the Formation of Haustorium-like Structures in Castilleja.</title>
        <authorList>
            <person name="Buerger M."/>
            <person name="Peterson D."/>
            <person name="Chory J."/>
        </authorList>
    </citation>
    <scope>NUCLEOTIDE SEQUENCE [LARGE SCALE GENOMIC DNA]</scope>
</reference>